<dbReference type="InterPro" id="IPR002606">
    <property type="entry name" value="Riboflavin_kinase_bac"/>
</dbReference>
<dbReference type="Gene3D" id="2.40.30.30">
    <property type="entry name" value="Riboflavin kinase-like"/>
    <property type="match status" value="1"/>
</dbReference>
<evidence type="ECO:0000256" key="10">
    <source>
        <dbReference type="ARBA" id="ARBA00022827"/>
    </source>
</evidence>
<keyword evidence="9 15" id="KW-0418">Kinase</keyword>
<dbReference type="PIRSF" id="PIRSF004491">
    <property type="entry name" value="FAD_Synth"/>
    <property type="match status" value="1"/>
</dbReference>
<comment type="similarity">
    <text evidence="15">Belongs to the ribF family.</text>
</comment>
<comment type="function">
    <text evidence="1">Catalyzes the phosphorylation of riboflavin to FMN followed by the adenylation of FMN to FAD.</text>
</comment>
<dbReference type="PANTHER" id="PTHR22749:SF6">
    <property type="entry name" value="RIBOFLAVIN KINASE"/>
    <property type="match status" value="1"/>
</dbReference>
<protein>
    <recommendedName>
        <fullName evidence="15">Riboflavin biosynthesis protein</fullName>
    </recommendedName>
    <domain>
        <recommendedName>
            <fullName evidence="15">Riboflavin kinase</fullName>
            <ecNumber evidence="15">2.7.1.26</ecNumber>
        </recommendedName>
        <alternativeName>
            <fullName evidence="15">Flavokinase</fullName>
        </alternativeName>
    </domain>
    <domain>
        <recommendedName>
            <fullName evidence="15">FMN adenylyltransferase</fullName>
            <ecNumber evidence="15">2.7.7.2</ecNumber>
        </recommendedName>
        <alternativeName>
            <fullName evidence="15">FAD pyrophosphorylase</fullName>
        </alternativeName>
        <alternativeName>
            <fullName evidence="15">FAD synthase</fullName>
        </alternativeName>
    </domain>
</protein>
<comment type="pathway">
    <text evidence="3 15">Cofactor biosynthesis; FMN biosynthesis; FMN from riboflavin (ATP route): step 1/1.</text>
</comment>
<comment type="pathway">
    <text evidence="2 15">Cofactor biosynthesis; FAD biosynthesis; FAD from FMN: step 1/1.</text>
</comment>
<dbReference type="EC" id="2.7.1.26" evidence="15"/>
<evidence type="ECO:0000256" key="13">
    <source>
        <dbReference type="ARBA" id="ARBA00047880"/>
    </source>
</evidence>
<evidence type="ECO:0000256" key="5">
    <source>
        <dbReference type="ARBA" id="ARBA00022643"/>
    </source>
</evidence>
<dbReference type="SMART" id="SM00904">
    <property type="entry name" value="Flavokinase"/>
    <property type="match status" value="1"/>
</dbReference>
<dbReference type="InterPro" id="IPR014729">
    <property type="entry name" value="Rossmann-like_a/b/a_fold"/>
</dbReference>
<proteinExistence type="inferred from homology"/>
<evidence type="ECO:0000256" key="9">
    <source>
        <dbReference type="ARBA" id="ARBA00022777"/>
    </source>
</evidence>
<dbReference type="Gene3D" id="3.40.50.620">
    <property type="entry name" value="HUPs"/>
    <property type="match status" value="1"/>
</dbReference>
<keyword evidence="6 15" id="KW-0808">Transferase</keyword>
<keyword evidence="5 15" id="KW-0288">FMN</keyword>
<evidence type="ECO:0000256" key="8">
    <source>
        <dbReference type="ARBA" id="ARBA00022741"/>
    </source>
</evidence>
<dbReference type="PANTHER" id="PTHR22749">
    <property type="entry name" value="RIBOFLAVIN KINASE/FMN ADENYLYLTRANSFERASE"/>
    <property type="match status" value="1"/>
</dbReference>
<evidence type="ECO:0000256" key="6">
    <source>
        <dbReference type="ARBA" id="ARBA00022679"/>
    </source>
</evidence>
<keyword evidence="7 15" id="KW-0548">Nucleotidyltransferase</keyword>
<dbReference type="InterPro" id="IPR023465">
    <property type="entry name" value="Riboflavin_kinase_dom_sf"/>
</dbReference>
<evidence type="ECO:0000256" key="11">
    <source>
        <dbReference type="ARBA" id="ARBA00022840"/>
    </source>
</evidence>
<organism evidence="17">
    <name type="scientific">uncultured Muribaculaceae bacterium</name>
    <dbReference type="NCBI Taxonomy" id="2301481"/>
    <lineage>
        <taxon>Bacteria</taxon>
        <taxon>Pseudomonadati</taxon>
        <taxon>Bacteroidota</taxon>
        <taxon>Bacteroidia</taxon>
        <taxon>Bacteroidales</taxon>
        <taxon>Muribaculaceae</taxon>
        <taxon>environmental samples</taxon>
    </lineage>
</organism>
<keyword evidence="10 15" id="KW-0274">FAD</keyword>
<evidence type="ECO:0000313" key="17">
    <source>
        <dbReference type="EMBL" id="QIM10850.1"/>
    </source>
</evidence>
<comment type="catalytic activity">
    <reaction evidence="13 15">
        <text>riboflavin + ATP = FMN + ADP + H(+)</text>
        <dbReference type="Rhea" id="RHEA:14357"/>
        <dbReference type="ChEBI" id="CHEBI:15378"/>
        <dbReference type="ChEBI" id="CHEBI:30616"/>
        <dbReference type="ChEBI" id="CHEBI:57986"/>
        <dbReference type="ChEBI" id="CHEBI:58210"/>
        <dbReference type="ChEBI" id="CHEBI:456216"/>
        <dbReference type="EC" id="2.7.1.26"/>
    </reaction>
</comment>
<dbReference type="Pfam" id="PF01687">
    <property type="entry name" value="Flavokinase"/>
    <property type="match status" value="1"/>
</dbReference>
<dbReference type="GO" id="GO:0009398">
    <property type="term" value="P:FMN biosynthetic process"/>
    <property type="evidence" value="ECO:0007669"/>
    <property type="project" value="UniProtKB-UniRule"/>
</dbReference>
<feature type="domain" description="Riboflavin kinase" evidence="16">
    <location>
        <begin position="164"/>
        <end position="290"/>
    </location>
</feature>
<keyword evidence="11 15" id="KW-0067">ATP-binding</keyword>
<keyword evidence="12" id="KW-0511">Multifunctional enzyme</keyword>
<dbReference type="Pfam" id="PF06574">
    <property type="entry name" value="FAD_syn"/>
    <property type="match status" value="1"/>
</dbReference>
<reference evidence="17" key="1">
    <citation type="journal article" date="2020" name="J. ISSAAS">
        <title>Lactobacilli and other gastrointestinal microbiota of Peromyscus leucopus, reservoir host for agents of Lyme disease and other zoonoses in North America.</title>
        <authorList>
            <person name="Milovic A."/>
            <person name="Bassam K."/>
            <person name="Shao H."/>
            <person name="Chatzistamou I."/>
            <person name="Tufts D.M."/>
            <person name="Diuk-Wasser M."/>
            <person name="Barbour A.G."/>
        </authorList>
    </citation>
    <scope>NUCLEOTIDE SEQUENCE</scope>
    <source>
        <strain evidence="17">LL71</strain>
    </source>
</reference>
<evidence type="ECO:0000256" key="7">
    <source>
        <dbReference type="ARBA" id="ARBA00022695"/>
    </source>
</evidence>
<dbReference type="UniPathway" id="UPA00276">
    <property type="reaction ID" value="UER00406"/>
</dbReference>
<dbReference type="GO" id="GO:0009231">
    <property type="term" value="P:riboflavin biosynthetic process"/>
    <property type="evidence" value="ECO:0007669"/>
    <property type="project" value="InterPro"/>
</dbReference>
<dbReference type="UniPathway" id="UPA00277">
    <property type="reaction ID" value="UER00407"/>
</dbReference>
<keyword evidence="8 15" id="KW-0547">Nucleotide-binding</keyword>
<evidence type="ECO:0000256" key="4">
    <source>
        <dbReference type="ARBA" id="ARBA00022630"/>
    </source>
</evidence>
<dbReference type="InterPro" id="IPR015865">
    <property type="entry name" value="Riboflavin_kinase_bac/euk"/>
</dbReference>
<dbReference type="GO" id="GO:0008531">
    <property type="term" value="F:riboflavin kinase activity"/>
    <property type="evidence" value="ECO:0007669"/>
    <property type="project" value="UniProtKB-UniRule"/>
</dbReference>
<dbReference type="CDD" id="cd02064">
    <property type="entry name" value="FAD_synthetase_N"/>
    <property type="match status" value="1"/>
</dbReference>
<evidence type="ECO:0000256" key="15">
    <source>
        <dbReference type="PIRNR" id="PIRNR004491"/>
    </source>
</evidence>
<evidence type="ECO:0000256" key="1">
    <source>
        <dbReference type="ARBA" id="ARBA00002121"/>
    </source>
</evidence>
<evidence type="ECO:0000256" key="14">
    <source>
        <dbReference type="ARBA" id="ARBA00049494"/>
    </source>
</evidence>
<dbReference type="InterPro" id="IPR023468">
    <property type="entry name" value="Riboflavin_kinase"/>
</dbReference>
<comment type="catalytic activity">
    <reaction evidence="14 15">
        <text>FMN + ATP + H(+) = FAD + diphosphate</text>
        <dbReference type="Rhea" id="RHEA:17237"/>
        <dbReference type="ChEBI" id="CHEBI:15378"/>
        <dbReference type="ChEBI" id="CHEBI:30616"/>
        <dbReference type="ChEBI" id="CHEBI:33019"/>
        <dbReference type="ChEBI" id="CHEBI:57692"/>
        <dbReference type="ChEBI" id="CHEBI:58210"/>
        <dbReference type="EC" id="2.7.7.2"/>
    </reaction>
</comment>
<dbReference type="NCBIfam" id="TIGR00083">
    <property type="entry name" value="ribF"/>
    <property type="match status" value="1"/>
</dbReference>
<dbReference type="AlphaFoldDB" id="A0A6G8F3I3"/>
<keyword evidence="4 15" id="KW-0285">Flavoprotein</keyword>
<dbReference type="GO" id="GO:0003919">
    <property type="term" value="F:FMN adenylyltransferase activity"/>
    <property type="evidence" value="ECO:0007669"/>
    <property type="project" value="UniProtKB-UniRule"/>
</dbReference>
<dbReference type="EC" id="2.7.7.2" evidence="15"/>
<dbReference type="GO" id="GO:0006747">
    <property type="term" value="P:FAD biosynthetic process"/>
    <property type="evidence" value="ECO:0007669"/>
    <property type="project" value="UniProtKB-UniRule"/>
</dbReference>
<accession>A0A6G8F3I3</accession>
<gene>
    <name evidence="17" type="ORF">Muribac1_0590</name>
</gene>
<evidence type="ECO:0000256" key="12">
    <source>
        <dbReference type="ARBA" id="ARBA00023268"/>
    </source>
</evidence>
<evidence type="ECO:0000256" key="2">
    <source>
        <dbReference type="ARBA" id="ARBA00004726"/>
    </source>
</evidence>
<evidence type="ECO:0000256" key="3">
    <source>
        <dbReference type="ARBA" id="ARBA00005201"/>
    </source>
</evidence>
<sequence>MEKAAAIGTFDGVHRGHAAVLCTLKEAAAMRGLKPVAITFDRHPLSLIAPERAPLAITTLEKKEDLLLKAGVTPLVVKFDQKLKDTTASEWMRMMHDEFGVRHLVVGYDNTFGCDGVNLSIADYRRIGAENGITVEEAPVVEGISSSAVRKAIAAGEIEKANDMLGRRFLLSGIVVEGNQLGRTIGFPTANLMPDPGIQIPGTGVYAATAYLPDGSRHNAVVNIGTRPTVRRGDTLTIEAHIIGWHGNLYGMPLRIAFQCRLRPEMTFNSIQALREQIEKDTASAQLFLSKSQKQGN</sequence>
<dbReference type="InterPro" id="IPR015864">
    <property type="entry name" value="FAD_synthase"/>
</dbReference>
<dbReference type="GO" id="GO:0005524">
    <property type="term" value="F:ATP binding"/>
    <property type="evidence" value="ECO:0007669"/>
    <property type="project" value="UniProtKB-UniRule"/>
</dbReference>
<evidence type="ECO:0000259" key="16">
    <source>
        <dbReference type="SMART" id="SM00904"/>
    </source>
</evidence>
<name>A0A6G8F3I3_9BACT</name>
<dbReference type="SUPFAM" id="SSF82114">
    <property type="entry name" value="Riboflavin kinase-like"/>
    <property type="match status" value="1"/>
</dbReference>
<dbReference type="EMBL" id="MT002444">
    <property type="protein sequence ID" value="QIM10850.1"/>
    <property type="molecule type" value="Genomic_DNA"/>
</dbReference>
<dbReference type="SUPFAM" id="SSF52374">
    <property type="entry name" value="Nucleotidylyl transferase"/>
    <property type="match status" value="1"/>
</dbReference>